<comment type="caution">
    <text evidence="3">The sequence shown here is derived from an EMBL/GenBank/DDBJ whole genome shotgun (WGS) entry which is preliminary data.</text>
</comment>
<accession>A0ABT4ZD33</accession>
<dbReference type="RefSeq" id="WP_271888390.1">
    <property type="nucleotide sequence ID" value="NZ_JAQBIE010000008.1"/>
</dbReference>
<dbReference type="InterPro" id="IPR009936">
    <property type="entry name" value="DUF1468"/>
</dbReference>
<feature type="transmembrane region" description="Helical" evidence="1">
    <location>
        <begin position="41"/>
        <end position="58"/>
    </location>
</feature>
<name>A0ABT4ZD33_9RHOB</name>
<evidence type="ECO:0000313" key="4">
    <source>
        <dbReference type="Proteomes" id="UP001165641"/>
    </source>
</evidence>
<sequence length="160" mass="16803">MKINKHLIALLVAIGGAALILSSYAYPALPGQSYGAGTMPFLIGVMGVLLGAALFVQAGRASWNGLIRFTLAAAGPQAWGAVATLVAVVAYILLANWTGFIAIATLLLFLLMLQGKVVWTMAAPLSVVASSLIYVVFSRFLLVPLPSGPIEALLWRSILH</sequence>
<reference evidence="3" key="1">
    <citation type="submission" date="2022-12" db="EMBL/GenBank/DDBJ databases">
        <title>Paracoccus onchidii sp. nov., isolated from a marine invertebrate from the South China Sea.</title>
        <authorList>
            <person name="Xu S."/>
            <person name="Liu Z."/>
            <person name="Xu Y."/>
        </authorList>
    </citation>
    <scope>NUCLEOTIDE SEQUENCE</scope>
    <source>
        <strain evidence="3">Z330</strain>
    </source>
</reference>
<feature type="domain" description="DUF1468" evidence="2">
    <location>
        <begin position="10"/>
        <end position="146"/>
    </location>
</feature>
<proteinExistence type="predicted"/>
<evidence type="ECO:0000313" key="3">
    <source>
        <dbReference type="EMBL" id="MDB6177261.1"/>
    </source>
</evidence>
<gene>
    <name evidence="3" type="ORF">PAF17_07030</name>
</gene>
<keyword evidence="1" id="KW-0812">Transmembrane</keyword>
<organism evidence="3 4">
    <name type="scientific">Paracoccus onchidii</name>
    <dbReference type="NCBI Taxonomy" id="3017813"/>
    <lineage>
        <taxon>Bacteria</taxon>
        <taxon>Pseudomonadati</taxon>
        <taxon>Pseudomonadota</taxon>
        <taxon>Alphaproteobacteria</taxon>
        <taxon>Rhodobacterales</taxon>
        <taxon>Paracoccaceae</taxon>
        <taxon>Paracoccus</taxon>
    </lineage>
</organism>
<dbReference type="Pfam" id="PF07331">
    <property type="entry name" value="TctB"/>
    <property type="match status" value="1"/>
</dbReference>
<evidence type="ECO:0000256" key="1">
    <source>
        <dbReference type="SAM" id="Phobius"/>
    </source>
</evidence>
<feature type="transmembrane region" description="Helical" evidence="1">
    <location>
        <begin position="117"/>
        <end position="137"/>
    </location>
</feature>
<protein>
    <submittedName>
        <fullName evidence="3">Tripartite tricarboxylate transporter TctB family protein</fullName>
    </submittedName>
</protein>
<evidence type="ECO:0000259" key="2">
    <source>
        <dbReference type="Pfam" id="PF07331"/>
    </source>
</evidence>
<keyword evidence="4" id="KW-1185">Reference proteome</keyword>
<keyword evidence="1" id="KW-0472">Membrane</keyword>
<dbReference type="Proteomes" id="UP001165641">
    <property type="component" value="Unassembled WGS sequence"/>
</dbReference>
<feature type="transmembrane region" description="Helical" evidence="1">
    <location>
        <begin position="78"/>
        <end position="111"/>
    </location>
</feature>
<dbReference type="EMBL" id="JAQBIE010000008">
    <property type="protein sequence ID" value="MDB6177261.1"/>
    <property type="molecule type" value="Genomic_DNA"/>
</dbReference>
<keyword evidence="1" id="KW-1133">Transmembrane helix</keyword>